<evidence type="ECO:0000313" key="4">
    <source>
        <dbReference type="EMBL" id="SPL64624.1"/>
    </source>
</evidence>
<dbReference type="PANTHER" id="PTHR12558:SF13">
    <property type="entry name" value="CELL DIVISION CYCLE PROTEIN 27 HOMOLOG"/>
    <property type="match status" value="1"/>
</dbReference>
<dbReference type="AlphaFoldDB" id="A0A2P9HKE8"/>
<feature type="chain" id="PRO_5015175792" evidence="3">
    <location>
        <begin position="34"/>
        <end position="629"/>
    </location>
</feature>
<feature type="repeat" description="TPR" evidence="1">
    <location>
        <begin position="430"/>
        <end position="463"/>
    </location>
</feature>
<gene>
    <name evidence="4" type="ORF">OHAE_491</name>
</gene>
<dbReference type="SMART" id="SM00028">
    <property type="entry name" value="TPR"/>
    <property type="match status" value="6"/>
</dbReference>
<feature type="repeat" description="TPR" evidence="1">
    <location>
        <begin position="499"/>
        <end position="532"/>
    </location>
</feature>
<evidence type="ECO:0000256" key="1">
    <source>
        <dbReference type="PROSITE-ProRule" id="PRU00339"/>
    </source>
</evidence>
<dbReference type="PROSITE" id="PS50293">
    <property type="entry name" value="TPR_REGION"/>
    <property type="match status" value="1"/>
</dbReference>
<evidence type="ECO:0000313" key="5">
    <source>
        <dbReference type="Proteomes" id="UP000246073"/>
    </source>
</evidence>
<name>A0A2P9HKE8_9HYPH</name>
<protein>
    <submittedName>
        <fullName evidence="4">FIG140336: TPR domain protein</fullName>
    </submittedName>
</protein>
<feature type="region of interest" description="Disordered" evidence="2">
    <location>
        <begin position="573"/>
        <end position="629"/>
    </location>
</feature>
<dbReference type="Proteomes" id="UP000246073">
    <property type="component" value="Unassembled WGS sequence"/>
</dbReference>
<dbReference type="PANTHER" id="PTHR12558">
    <property type="entry name" value="CELL DIVISION CYCLE 16,23,27"/>
    <property type="match status" value="1"/>
</dbReference>
<feature type="compositionally biased region" description="Pro residues" evidence="2">
    <location>
        <begin position="618"/>
        <end position="629"/>
    </location>
</feature>
<proteinExistence type="predicted"/>
<keyword evidence="3" id="KW-0732">Signal</keyword>
<evidence type="ECO:0000256" key="2">
    <source>
        <dbReference type="SAM" id="MobiDB-lite"/>
    </source>
</evidence>
<feature type="signal peptide" evidence="3">
    <location>
        <begin position="1"/>
        <end position="33"/>
    </location>
</feature>
<reference evidence="5" key="1">
    <citation type="submission" date="2017-12" db="EMBL/GenBank/DDBJ databases">
        <authorList>
            <person name="Diaz M."/>
        </authorList>
    </citation>
    <scope>NUCLEOTIDE SEQUENCE [LARGE SCALE GENOMIC DNA]</scope>
    <source>
        <strain evidence="5">FI11154</strain>
    </source>
</reference>
<dbReference type="InterPro" id="IPR019734">
    <property type="entry name" value="TPR_rpt"/>
</dbReference>
<accession>A0A2P9HKE8</accession>
<feature type="compositionally biased region" description="Basic and acidic residues" evidence="2">
    <location>
        <begin position="593"/>
        <end position="609"/>
    </location>
</feature>
<dbReference type="InterPro" id="IPR011990">
    <property type="entry name" value="TPR-like_helical_dom_sf"/>
</dbReference>
<dbReference type="Gene3D" id="1.25.40.10">
    <property type="entry name" value="Tetratricopeptide repeat domain"/>
    <property type="match status" value="3"/>
</dbReference>
<keyword evidence="1" id="KW-0802">TPR repeat</keyword>
<sequence length="629" mass="69611">MGFMRHGMKNGPLYGLLFSLLAGIAMPASGAWAKAAADPAPVVTPAVRAGSFAGAYLAGRTAEADNNLSAAADFYRQAMAFDPGNSQVKQDLLLVLLTEGRFKDALPLASELQNVPDIERFSRVALAIDAISKKQYRKVGPLLMLSMQSDMDRLATGFMNAWVKVGQGNPKQALADIKKMEGPEWYGLFRTYNSALIADQAGMKKEAAEFYQQAFDDRPGGSAAPDTYERIIMAYASFKLRQGDKAGAIQILKDGEELLNGRMTLTELREQVEAGQKVDRLIETPQQGAGEVLYTLGTAINRSGAEAFAKLYLQLSLPLRPGNDATLFQLGDISAKLRRPEAAVEYYAQVPEKSPYRRDAEMQRALNLADNDKSAEAIEQLKTLLGRDKTDIRTYLALGGVYAQDKNFAEAAKIYDAAVEQIKTPERKDWPVFYQRGIAYERLKQWDKAEPSFNKALELYPDQPQVLNYLGYSWVDMGIHLDRALDMIKKAVELRPQDGYIVDSLGWAYYKLGRYDEAVVELEKAVKLRPEDPTINDHMGDAYWRVGRQLEATFQWNHAIAGKPEPEELVKIEEKLKKGLPDVPGQSSADATKPGEKKPDQPKPEEPKQDTPAVAPAPAAPTPEKPTTD</sequence>
<dbReference type="Pfam" id="PF13424">
    <property type="entry name" value="TPR_12"/>
    <property type="match status" value="1"/>
</dbReference>
<dbReference type="PROSITE" id="PS50005">
    <property type="entry name" value="TPR"/>
    <property type="match status" value="2"/>
</dbReference>
<evidence type="ECO:0000256" key="3">
    <source>
        <dbReference type="SAM" id="SignalP"/>
    </source>
</evidence>
<dbReference type="SUPFAM" id="SSF48452">
    <property type="entry name" value="TPR-like"/>
    <property type="match status" value="3"/>
</dbReference>
<dbReference type="EMBL" id="OOFM01000005">
    <property type="protein sequence ID" value="SPL64624.1"/>
    <property type="molecule type" value="Genomic_DNA"/>
</dbReference>
<dbReference type="Pfam" id="PF13414">
    <property type="entry name" value="TPR_11"/>
    <property type="match status" value="1"/>
</dbReference>
<organism evidence="4 5">
    <name type="scientific">Ochrobactrum soli</name>
    <dbReference type="NCBI Taxonomy" id="2448455"/>
    <lineage>
        <taxon>Bacteria</taxon>
        <taxon>Pseudomonadati</taxon>
        <taxon>Pseudomonadota</taxon>
        <taxon>Alphaproteobacteria</taxon>
        <taxon>Hyphomicrobiales</taxon>
        <taxon>Brucellaceae</taxon>
        <taxon>Brucella/Ochrobactrum group</taxon>
        <taxon>Ochrobactrum</taxon>
    </lineage>
</organism>